<gene>
    <name evidence="1" type="ORF">GPM918_LOCUS29574</name>
    <name evidence="2" type="ORF">SRO942_LOCUS30163</name>
</gene>
<comment type="caution">
    <text evidence="1">The sequence shown here is derived from an EMBL/GenBank/DDBJ whole genome shotgun (WGS) entry which is preliminary data.</text>
</comment>
<dbReference type="Proteomes" id="UP000663829">
    <property type="component" value="Unassembled WGS sequence"/>
</dbReference>
<dbReference type="EMBL" id="CAJOBC010048940">
    <property type="protein sequence ID" value="CAF4171055.1"/>
    <property type="molecule type" value="Genomic_DNA"/>
</dbReference>
<organism evidence="1 3">
    <name type="scientific">Didymodactylos carnosus</name>
    <dbReference type="NCBI Taxonomy" id="1234261"/>
    <lineage>
        <taxon>Eukaryota</taxon>
        <taxon>Metazoa</taxon>
        <taxon>Spiralia</taxon>
        <taxon>Gnathifera</taxon>
        <taxon>Rotifera</taxon>
        <taxon>Eurotatoria</taxon>
        <taxon>Bdelloidea</taxon>
        <taxon>Philodinida</taxon>
        <taxon>Philodinidae</taxon>
        <taxon>Didymodactylos</taxon>
    </lineage>
</organism>
<dbReference type="OrthoDB" id="10057002at2759"/>
<dbReference type="Proteomes" id="UP000681722">
    <property type="component" value="Unassembled WGS sequence"/>
</dbReference>
<name>A0A815F8Z1_9BILA</name>
<dbReference type="EMBL" id="CAJNOQ010013518">
    <property type="protein sequence ID" value="CAF1323181.1"/>
    <property type="molecule type" value="Genomic_DNA"/>
</dbReference>
<evidence type="ECO:0000313" key="2">
    <source>
        <dbReference type="EMBL" id="CAF4171055.1"/>
    </source>
</evidence>
<evidence type="ECO:0000313" key="3">
    <source>
        <dbReference type="Proteomes" id="UP000663829"/>
    </source>
</evidence>
<evidence type="ECO:0000313" key="1">
    <source>
        <dbReference type="EMBL" id="CAF1323181.1"/>
    </source>
</evidence>
<protein>
    <recommendedName>
        <fullName evidence="4">Retrotransposon gag domain-containing protein</fullName>
    </recommendedName>
</protein>
<sequence>MIGAKDDVLYCMCTAILNGEAQRWYENNTSLAEWNDLKQALFERFDPTESLSKIFQQLKQRKQQSDEQSRHITTLLLNYNGVKDSLKIQIKRQMKALTESARAIQAFFKIAKDDQELQQENFSELQSTQSYLRYFDNTVSTTLPRTTTQFQNPLLQTYTNSQPSNLSYRPNLPYVRLQDPPNLQTSLGKPYNPVNSQRSSIVRPRSSFWFNNIRQSQRTNDPSSDTLHQHKMHIYKGFYSTAVWARNGTETCQILPLMTADVCRIRYDGRNTVLIKSFIQDS</sequence>
<accession>A0A815F8Z1</accession>
<proteinExistence type="predicted"/>
<evidence type="ECO:0008006" key="4">
    <source>
        <dbReference type="Google" id="ProtNLM"/>
    </source>
</evidence>
<dbReference type="AlphaFoldDB" id="A0A815F8Z1"/>
<reference evidence="1" key="1">
    <citation type="submission" date="2021-02" db="EMBL/GenBank/DDBJ databases">
        <authorList>
            <person name="Nowell W R."/>
        </authorList>
    </citation>
    <scope>NUCLEOTIDE SEQUENCE</scope>
</reference>
<keyword evidence="3" id="KW-1185">Reference proteome</keyword>